<keyword evidence="4 5" id="KW-0472">Membrane</keyword>
<name>A0ABD0SYT7_LOXSC</name>
<dbReference type="InterPro" id="IPR005829">
    <property type="entry name" value="Sugar_transporter_CS"/>
</dbReference>
<feature type="transmembrane region" description="Helical" evidence="5">
    <location>
        <begin position="442"/>
        <end position="462"/>
    </location>
</feature>
<dbReference type="AlphaFoldDB" id="A0ABD0SYT7"/>
<sequence>MSAAAEARAEAGLKEGLDLDDILVDEVGQVGRYQLAILALVAFPCIFSGFTGEYVFTTARIPTRCRIPQCDGPDPEFTPSWAANAIPVTSSGAFDQCSRFSNSSYQGSVSPDSCPAFLFDTDSTESCEEYVYENNYSVVHEFGLACDEWRRSLIGSIRVMGDLLVLPITGYISDRWGRRVAITINAFNLAWTGFVRSFVNSYELFLAFEVLESAIGAGTYSSCYILVAELFGPKYRVAAGASLSTMFATGQVILGFIAWGVPYWRTLTRVIYGPLLLVISYYWLLPESVRWLLSKGRYEDAEKILRNVAKKNKKHLSDKSLEALRASAEAEKTRVKPREVWLPLQVFRSRVILSRCCVTPIWWITTTLVYYGMSINAVNLSGNPYLNYAIVAAVEIPGYWTAILLLDRIGRKAMMISAYGICAICQFTFAFSPAGLEVLNMAVYLIGKYCISIVVTSMYVYTAELYPTKYRHNLFAFSSMLGRVGSITAPLTPALALNVWESLPSVMFGSFALLSATLVFTTPETLGTKLPDTMEDAENLATRKTTAQKD</sequence>
<evidence type="ECO:0000313" key="7">
    <source>
        <dbReference type="EMBL" id="KAL0830923.1"/>
    </source>
</evidence>
<feature type="transmembrane region" description="Helical" evidence="5">
    <location>
        <begin position="418"/>
        <end position="436"/>
    </location>
</feature>
<dbReference type="SUPFAM" id="SSF103473">
    <property type="entry name" value="MFS general substrate transporter"/>
    <property type="match status" value="1"/>
</dbReference>
<reference evidence="7 8" key="1">
    <citation type="submission" date="2024-06" db="EMBL/GenBank/DDBJ databases">
        <title>A chromosome-level genome assembly of beet webworm, Loxostege sticticalis.</title>
        <authorList>
            <person name="Zhang Y."/>
        </authorList>
    </citation>
    <scope>NUCLEOTIDE SEQUENCE [LARGE SCALE GENOMIC DNA]</scope>
    <source>
        <strain evidence="7">AQ028</strain>
        <tissue evidence="7">Male pupae</tissue>
    </source>
</reference>
<dbReference type="InterPro" id="IPR036259">
    <property type="entry name" value="MFS_trans_sf"/>
</dbReference>
<evidence type="ECO:0000256" key="2">
    <source>
        <dbReference type="ARBA" id="ARBA00022692"/>
    </source>
</evidence>
<dbReference type="PROSITE" id="PS50850">
    <property type="entry name" value="MFS"/>
    <property type="match status" value="1"/>
</dbReference>
<dbReference type="InterPro" id="IPR005828">
    <property type="entry name" value="MFS_sugar_transport-like"/>
</dbReference>
<evidence type="ECO:0000256" key="3">
    <source>
        <dbReference type="ARBA" id="ARBA00022989"/>
    </source>
</evidence>
<feature type="transmembrane region" description="Helical" evidence="5">
    <location>
        <begin position="239"/>
        <end position="261"/>
    </location>
</feature>
<evidence type="ECO:0000313" key="8">
    <source>
        <dbReference type="Proteomes" id="UP001549921"/>
    </source>
</evidence>
<keyword evidence="2 5" id="KW-0812">Transmembrane</keyword>
<organism evidence="7 8">
    <name type="scientific">Loxostege sticticalis</name>
    <name type="common">Beet webworm moth</name>
    <dbReference type="NCBI Taxonomy" id="481309"/>
    <lineage>
        <taxon>Eukaryota</taxon>
        <taxon>Metazoa</taxon>
        <taxon>Ecdysozoa</taxon>
        <taxon>Arthropoda</taxon>
        <taxon>Hexapoda</taxon>
        <taxon>Insecta</taxon>
        <taxon>Pterygota</taxon>
        <taxon>Neoptera</taxon>
        <taxon>Endopterygota</taxon>
        <taxon>Lepidoptera</taxon>
        <taxon>Glossata</taxon>
        <taxon>Ditrysia</taxon>
        <taxon>Pyraloidea</taxon>
        <taxon>Crambidae</taxon>
        <taxon>Pyraustinae</taxon>
        <taxon>Loxostege</taxon>
    </lineage>
</organism>
<evidence type="ECO:0000256" key="1">
    <source>
        <dbReference type="ARBA" id="ARBA00004141"/>
    </source>
</evidence>
<feature type="transmembrane region" description="Helical" evidence="5">
    <location>
        <begin position="180"/>
        <end position="199"/>
    </location>
</feature>
<feature type="transmembrane region" description="Helical" evidence="5">
    <location>
        <begin position="33"/>
        <end position="56"/>
    </location>
</feature>
<dbReference type="Proteomes" id="UP001549921">
    <property type="component" value="Unassembled WGS sequence"/>
</dbReference>
<feature type="transmembrane region" description="Helical" evidence="5">
    <location>
        <begin position="352"/>
        <end position="373"/>
    </location>
</feature>
<dbReference type="InterPro" id="IPR020846">
    <property type="entry name" value="MFS_dom"/>
</dbReference>
<protein>
    <recommendedName>
        <fullName evidence="6">Major facilitator superfamily (MFS) profile domain-containing protein</fullName>
    </recommendedName>
</protein>
<feature type="transmembrane region" description="Helical" evidence="5">
    <location>
        <begin position="267"/>
        <end position="285"/>
    </location>
</feature>
<feature type="domain" description="Major facilitator superfamily (MFS) profile" evidence="6">
    <location>
        <begin position="108"/>
        <end position="527"/>
    </location>
</feature>
<evidence type="ECO:0000256" key="5">
    <source>
        <dbReference type="SAM" id="Phobius"/>
    </source>
</evidence>
<dbReference type="EMBL" id="JBEDNZ010000013">
    <property type="protein sequence ID" value="KAL0830923.1"/>
    <property type="molecule type" value="Genomic_DNA"/>
</dbReference>
<feature type="transmembrane region" description="Helical" evidence="5">
    <location>
        <begin position="205"/>
        <end position="227"/>
    </location>
</feature>
<evidence type="ECO:0000256" key="4">
    <source>
        <dbReference type="ARBA" id="ARBA00023136"/>
    </source>
</evidence>
<feature type="transmembrane region" description="Helical" evidence="5">
    <location>
        <begin position="385"/>
        <end position="406"/>
    </location>
</feature>
<dbReference type="PANTHER" id="PTHR24064">
    <property type="entry name" value="SOLUTE CARRIER FAMILY 22 MEMBER"/>
    <property type="match status" value="1"/>
</dbReference>
<comment type="subcellular location">
    <subcellularLocation>
        <location evidence="1">Membrane</location>
        <topology evidence="1">Multi-pass membrane protein</topology>
    </subcellularLocation>
</comment>
<dbReference type="Pfam" id="PF00083">
    <property type="entry name" value="Sugar_tr"/>
    <property type="match status" value="1"/>
</dbReference>
<dbReference type="GO" id="GO:0016020">
    <property type="term" value="C:membrane"/>
    <property type="evidence" value="ECO:0007669"/>
    <property type="project" value="UniProtKB-SubCell"/>
</dbReference>
<gene>
    <name evidence="7" type="ORF">ABMA28_003005</name>
</gene>
<proteinExistence type="predicted"/>
<dbReference type="PROSITE" id="PS00216">
    <property type="entry name" value="SUGAR_TRANSPORT_1"/>
    <property type="match status" value="2"/>
</dbReference>
<keyword evidence="3 5" id="KW-1133">Transmembrane helix</keyword>
<dbReference type="Gene3D" id="1.20.1250.20">
    <property type="entry name" value="MFS general substrate transporter like domains"/>
    <property type="match status" value="1"/>
</dbReference>
<accession>A0ABD0SYT7</accession>
<comment type="caution">
    <text evidence="7">The sequence shown here is derived from an EMBL/GenBank/DDBJ whole genome shotgun (WGS) entry which is preliminary data.</text>
</comment>
<evidence type="ECO:0000259" key="6">
    <source>
        <dbReference type="PROSITE" id="PS50850"/>
    </source>
</evidence>